<keyword evidence="2" id="KW-0472">Membrane</keyword>
<sequence length="134" mass="14401">MTHRLPDEAKDFPTHHFRPPHPSDTADEPTAARSTRPTGPRAPRPWYALIWGQWPLAVTLLGVGAGVGWVALGHWKRGSFLIGATFVVALVLRTVLPERWIGLLGVRGRAVDAVCLAVLGGGILLLSLIVPPAP</sequence>
<keyword evidence="4" id="KW-1185">Reference proteome</keyword>
<dbReference type="Pfam" id="PF11222">
    <property type="entry name" value="DUF3017"/>
    <property type="match status" value="1"/>
</dbReference>
<feature type="transmembrane region" description="Helical" evidence="2">
    <location>
        <begin position="46"/>
        <end position="72"/>
    </location>
</feature>
<evidence type="ECO:0000313" key="4">
    <source>
        <dbReference type="Proteomes" id="UP001434337"/>
    </source>
</evidence>
<accession>A0ABZ3CD62</accession>
<evidence type="ECO:0000313" key="3">
    <source>
        <dbReference type="EMBL" id="WZW99617.1"/>
    </source>
</evidence>
<feature type="region of interest" description="Disordered" evidence="1">
    <location>
        <begin position="1"/>
        <end position="42"/>
    </location>
</feature>
<keyword evidence="2" id="KW-1133">Transmembrane helix</keyword>
<dbReference type="InterPro" id="IPR021385">
    <property type="entry name" value="DUF3017"/>
</dbReference>
<reference evidence="3 4" key="1">
    <citation type="journal article" date="2023" name="Environ Microbiome">
        <title>A coral-associated actinobacterium mitigates coral bleaching under heat stress.</title>
        <authorList>
            <person name="Li J."/>
            <person name="Zou Y."/>
            <person name="Li Q."/>
            <person name="Zhang J."/>
            <person name="Bourne D.G."/>
            <person name="Lyu Y."/>
            <person name="Liu C."/>
            <person name="Zhang S."/>
        </authorList>
    </citation>
    <scope>NUCLEOTIDE SEQUENCE [LARGE SCALE GENOMIC DNA]</scope>
    <source>
        <strain evidence="3 4">SCSIO 13291</strain>
    </source>
</reference>
<keyword evidence="2" id="KW-0812">Transmembrane</keyword>
<dbReference type="Proteomes" id="UP001434337">
    <property type="component" value="Chromosome"/>
</dbReference>
<dbReference type="RefSeq" id="WP_232548875.1">
    <property type="nucleotide sequence ID" value="NZ_CP115965.1"/>
</dbReference>
<organism evidence="3 4">
    <name type="scientific">Propioniciclava soli</name>
    <dbReference type="NCBI Taxonomy" id="2775081"/>
    <lineage>
        <taxon>Bacteria</taxon>
        <taxon>Bacillati</taxon>
        <taxon>Actinomycetota</taxon>
        <taxon>Actinomycetes</taxon>
        <taxon>Propionibacteriales</taxon>
        <taxon>Propionibacteriaceae</taxon>
        <taxon>Propioniciclava</taxon>
    </lineage>
</organism>
<gene>
    <name evidence="3" type="ORF">PCC79_05320</name>
</gene>
<feature type="compositionally biased region" description="Basic and acidic residues" evidence="1">
    <location>
        <begin position="1"/>
        <end position="14"/>
    </location>
</feature>
<feature type="transmembrane region" description="Helical" evidence="2">
    <location>
        <begin position="78"/>
        <end position="96"/>
    </location>
</feature>
<name>A0ABZ3CD62_9ACTN</name>
<evidence type="ECO:0000256" key="1">
    <source>
        <dbReference type="SAM" id="MobiDB-lite"/>
    </source>
</evidence>
<dbReference type="EMBL" id="CP115965">
    <property type="protein sequence ID" value="WZW99617.1"/>
    <property type="molecule type" value="Genomic_DNA"/>
</dbReference>
<protein>
    <submittedName>
        <fullName evidence="3">DUF3017 domain-containing protein</fullName>
    </submittedName>
</protein>
<evidence type="ECO:0000256" key="2">
    <source>
        <dbReference type="SAM" id="Phobius"/>
    </source>
</evidence>
<feature type="transmembrane region" description="Helical" evidence="2">
    <location>
        <begin position="108"/>
        <end position="130"/>
    </location>
</feature>
<proteinExistence type="predicted"/>